<dbReference type="InterPro" id="IPR004027">
    <property type="entry name" value="SEC_C_motif"/>
</dbReference>
<proteinExistence type="predicted"/>
<dbReference type="Gene3D" id="3.10.450.50">
    <property type="match status" value="1"/>
</dbReference>
<dbReference type="Proteomes" id="UP000184603">
    <property type="component" value="Unassembled WGS sequence"/>
</dbReference>
<gene>
    <name evidence="1" type="ORF">SAMN02745220_03829</name>
</gene>
<dbReference type="RefSeq" id="WP_073615272.1">
    <property type="nucleotide sequence ID" value="NZ_FRFE01000022.1"/>
</dbReference>
<accession>A0A1M7YEL5</accession>
<dbReference type="OrthoDB" id="5431394at2"/>
<reference evidence="1 2" key="1">
    <citation type="submission" date="2016-12" db="EMBL/GenBank/DDBJ databases">
        <authorList>
            <person name="Song W.-J."/>
            <person name="Kurnit D.M."/>
        </authorList>
    </citation>
    <scope>NUCLEOTIDE SEQUENCE [LARGE SCALE GENOMIC DNA]</scope>
    <source>
        <strain evidence="1 2">DSM 18488</strain>
    </source>
</reference>
<dbReference type="SUPFAM" id="SSF103642">
    <property type="entry name" value="Sec-C motif"/>
    <property type="match status" value="1"/>
</dbReference>
<organism evidence="1 2">
    <name type="scientific">Desulfopila aestuarii DSM 18488</name>
    <dbReference type="NCBI Taxonomy" id="1121416"/>
    <lineage>
        <taxon>Bacteria</taxon>
        <taxon>Pseudomonadati</taxon>
        <taxon>Thermodesulfobacteriota</taxon>
        <taxon>Desulfobulbia</taxon>
        <taxon>Desulfobulbales</taxon>
        <taxon>Desulfocapsaceae</taxon>
        <taxon>Desulfopila</taxon>
    </lineage>
</organism>
<evidence type="ECO:0000313" key="1">
    <source>
        <dbReference type="EMBL" id="SHO51082.1"/>
    </source>
</evidence>
<dbReference type="AlphaFoldDB" id="A0A1M7YEL5"/>
<evidence type="ECO:0000313" key="2">
    <source>
        <dbReference type="Proteomes" id="UP000184603"/>
    </source>
</evidence>
<dbReference type="Pfam" id="PF02810">
    <property type="entry name" value="SEC-C"/>
    <property type="match status" value="1"/>
</dbReference>
<dbReference type="EMBL" id="FRFE01000022">
    <property type="protein sequence ID" value="SHO51082.1"/>
    <property type="molecule type" value="Genomic_DNA"/>
</dbReference>
<protein>
    <submittedName>
        <fullName evidence="1">SEC-C motif-containing protein</fullName>
    </submittedName>
</protein>
<name>A0A1M7YEL5_9BACT</name>
<keyword evidence="2" id="KW-1185">Reference proteome</keyword>
<sequence>MAKIGRNEKCPCQSGKKYKHCCARKVAAAKPKQLTPEQAARITLMGGVSAIQEKAEKREAATKEIGVFFFYSTTAGDAWLLETTDCDCVQVAKGGERLEAPIDENPETIEVNWSHQFKIVNKKLELTAYLDKSVMVMEDAPAQAINAMLRRIRKKFSPEQLRQVHVESGEVAATE</sequence>
<dbReference type="STRING" id="1121416.SAMN02745220_03829"/>